<dbReference type="AlphaFoldDB" id="A0AA88DIP4"/>
<dbReference type="PANTHER" id="PTHR13068:SF166">
    <property type="entry name" value="TRANSCRIPTION TERMINATION FACTOR MTERF15, MITOCHONDRIAL-LIKE"/>
    <property type="match status" value="1"/>
</dbReference>
<name>A0AA88DIP4_FICCA</name>
<dbReference type="InterPro" id="IPR038538">
    <property type="entry name" value="MTERF_sf"/>
</dbReference>
<dbReference type="Proteomes" id="UP001187192">
    <property type="component" value="Unassembled WGS sequence"/>
</dbReference>
<evidence type="ECO:0000256" key="3">
    <source>
        <dbReference type="ARBA" id="ARBA00022946"/>
    </source>
</evidence>
<sequence length="392" mass="44953">MPSFLRKTIFLGSFYARTSRPISINPGFLQNPDFFPLRLFSASSNQETFTVSYLINSIGLSPQIALLASKHVNFEAPEKPDKVIKVFKDYGFTRPQISSLVKSYPPVLLSNTEKTILPKLEFLKSKGLSGPEMAKRLSVYPTLLKCSLDKQIIPSFDFFRDFFRSDKKASVAVKRFPDILVNDVEKIVVPNMNILREYGVSDSNIAKLLVNQPKAFMISSDKLRKIVEKVKEMGFDASKFKFLLAVLSFRAMSTSTWERKVSAYRGCGWSEEDVFSAFHRFPWCMMLSEENIIASVNFFVYELGWRPCLIAKRPIILSMSLEKRVIPRWSVFQALLSKGLVKEEVSLYALLETPEEKFLLKFITPYKKEAPELLKLYREKLKLSNKPPVEKA</sequence>
<keyword evidence="2" id="KW-0805">Transcription regulation</keyword>
<protein>
    <submittedName>
        <fullName evidence="4">Uncharacterized protein</fullName>
    </submittedName>
</protein>
<dbReference type="EMBL" id="BTGU01000023">
    <property type="protein sequence ID" value="GMN46479.1"/>
    <property type="molecule type" value="Genomic_DNA"/>
</dbReference>
<proteinExistence type="inferred from homology"/>
<accession>A0AA88DIP4</accession>
<organism evidence="4 5">
    <name type="scientific">Ficus carica</name>
    <name type="common">Common fig</name>
    <dbReference type="NCBI Taxonomy" id="3494"/>
    <lineage>
        <taxon>Eukaryota</taxon>
        <taxon>Viridiplantae</taxon>
        <taxon>Streptophyta</taxon>
        <taxon>Embryophyta</taxon>
        <taxon>Tracheophyta</taxon>
        <taxon>Spermatophyta</taxon>
        <taxon>Magnoliopsida</taxon>
        <taxon>eudicotyledons</taxon>
        <taxon>Gunneridae</taxon>
        <taxon>Pentapetalae</taxon>
        <taxon>rosids</taxon>
        <taxon>fabids</taxon>
        <taxon>Rosales</taxon>
        <taxon>Moraceae</taxon>
        <taxon>Ficeae</taxon>
        <taxon>Ficus</taxon>
    </lineage>
</organism>
<evidence type="ECO:0000256" key="2">
    <source>
        <dbReference type="ARBA" id="ARBA00022472"/>
    </source>
</evidence>
<keyword evidence="5" id="KW-1185">Reference proteome</keyword>
<dbReference type="Gene3D" id="1.25.70.10">
    <property type="entry name" value="Transcription termination factor 3, mitochondrial"/>
    <property type="match status" value="1"/>
</dbReference>
<reference evidence="4" key="1">
    <citation type="submission" date="2023-07" db="EMBL/GenBank/DDBJ databases">
        <title>draft genome sequence of fig (Ficus carica).</title>
        <authorList>
            <person name="Takahashi T."/>
            <person name="Nishimura K."/>
        </authorList>
    </citation>
    <scope>NUCLEOTIDE SEQUENCE</scope>
</reference>
<comment type="caution">
    <text evidence="4">The sequence shown here is derived from an EMBL/GenBank/DDBJ whole genome shotgun (WGS) entry which is preliminary data.</text>
</comment>
<keyword evidence="2" id="KW-0804">Transcription</keyword>
<evidence type="ECO:0000313" key="5">
    <source>
        <dbReference type="Proteomes" id="UP001187192"/>
    </source>
</evidence>
<evidence type="ECO:0000256" key="1">
    <source>
        <dbReference type="ARBA" id="ARBA00007692"/>
    </source>
</evidence>
<dbReference type="SMART" id="SM00733">
    <property type="entry name" value="Mterf"/>
    <property type="match status" value="6"/>
</dbReference>
<dbReference type="FunFam" id="1.25.70.10:FF:000001">
    <property type="entry name" value="Mitochondrial transcription termination factor-like"/>
    <property type="match status" value="1"/>
</dbReference>
<dbReference type="GO" id="GO:0006353">
    <property type="term" value="P:DNA-templated transcription termination"/>
    <property type="evidence" value="ECO:0007669"/>
    <property type="project" value="UniProtKB-KW"/>
</dbReference>
<gene>
    <name evidence="4" type="ORF">TIFTF001_015650</name>
</gene>
<dbReference type="PANTHER" id="PTHR13068">
    <property type="entry name" value="CGI-12 PROTEIN-RELATED"/>
    <property type="match status" value="1"/>
</dbReference>
<dbReference type="InterPro" id="IPR003690">
    <property type="entry name" value="MTERF"/>
</dbReference>
<keyword evidence="2" id="KW-0806">Transcription termination</keyword>
<evidence type="ECO:0000313" key="4">
    <source>
        <dbReference type="EMBL" id="GMN46479.1"/>
    </source>
</evidence>
<keyword evidence="3" id="KW-0809">Transit peptide</keyword>
<dbReference type="GO" id="GO:0003676">
    <property type="term" value="F:nucleic acid binding"/>
    <property type="evidence" value="ECO:0007669"/>
    <property type="project" value="InterPro"/>
</dbReference>
<comment type="similarity">
    <text evidence="1">Belongs to the mTERF family.</text>
</comment>
<dbReference type="Pfam" id="PF02536">
    <property type="entry name" value="mTERF"/>
    <property type="match status" value="2"/>
</dbReference>